<dbReference type="Proteomes" id="UP000249422">
    <property type="component" value="Unassembled WGS sequence"/>
</dbReference>
<dbReference type="AlphaFoldDB" id="A0AAX1PNK8"/>
<dbReference type="RefSeq" id="WP_258394158.1">
    <property type="nucleotide sequence ID" value="NZ_CAWNWF010000001.1"/>
</dbReference>
<dbReference type="EMBL" id="QLLM01000001">
    <property type="protein sequence ID" value="RAJ09621.1"/>
    <property type="molecule type" value="Genomic_DNA"/>
</dbReference>
<comment type="caution">
    <text evidence="1">The sequence shown here is derived from an EMBL/GenBank/DDBJ whole genome shotgun (WGS) entry which is preliminary data.</text>
</comment>
<sequence>MRDVFITHLKKKILKMKCFIIITTLLLCFPVSARIDSIFLTDGVKIEIKKEDECYYLLTAGKEKQQLKCIDDNLESDVIIEDFNFDGYKDIAITNYLGMVNNVFYVFLYEHVNAAFKELKIADSKTSTSACGDLYNLVVQLDSLSLVSSCRSGPVWYYDTYRYNDQGEIWLYKTTEYQTQNSEIDTFPLYEHTFNQKGEKLDTVAIDFDGKKILWSVTSEKVFLYSSPEKTSKTKTYLIHNDKVEILAQKDDWIKIRFASRKGPLIRWLYLPEAIAKS</sequence>
<protein>
    <submittedName>
        <fullName evidence="1">Uncharacterized protein</fullName>
    </submittedName>
</protein>
<evidence type="ECO:0000313" key="2">
    <source>
        <dbReference type="Proteomes" id="UP000249422"/>
    </source>
</evidence>
<dbReference type="InterPro" id="IPR058087">
    <property type="entry name" value="XAC2610_dom"/>
</dbReference>
<dbReference type="NCBIfam" id="NF047539">
    <property type="entry name" value="XAC2610_fam"/>
    <property type="match status" value="1"/>
</dbReference>
<accession>A0AAX1PNK8</accession>
<proteinExistence type="predicted"/>
<organism evidence="1 2">
    <name type="scientific">Aeromonas salmonicida</name>
    <dbReference type="NCBI Taxonomy" id="645"/>
    <lineage>
        <taxon>Bacteria</taxon>
        <taxon>Pseudomonadati</taxon>
        <taxon>Pseudomonadota</taxon>
        <taxon>Gammaproteobacteria</taxon>
        <taxon>Aeromonadales</taxon>
        <taxon>Aeromonadaceae</taxon>
        <taxon>Aeromonas</taxon>
    </lineage>
</organism>
<evidence type="ECO:0000313" key="1">
    <source>
        <dbReference type="EMBL" id="RAJ09621.1"/>
    </source>
</evidence>
<name>A0AAX1PNK8_AERSA</name>
<gene>
    <name evidence="1" type="ORF">DEU50_101355</name>
</gene>
<reference evidence="1 2" key="1">
    <citation type="submission" date="2018-06" db="EMBL/GenBank/DDBJ databases">
        <title>Freshwater and sediment microbial communities from various areas in North America, analyzing microbe dynamics in response to fracking.</title>
        <authorList>
            <person name="Lamendella R."/>
        </authorList>
    </citation>
    <scope>NUCLEOTIDE SEQUENCE [LARGE SCALE GENOMIC DNA]</scope>
    <source>
        <strain evidence="1 2">17</strain>
    </source>
</reference>
<dbReference type="Gene3D" id="2.30.30.40">
    <property type="entry name" value="SH3 Domains"/>
    <property type="match status" value="1"/>
</dbReference>